<accession>A0A6C0BL49</accession>
<evidence type="ECO:0000313" key="1">
    <source>
        <dbReference type="EMBL" id="QHS92780.1"/>
    </source>
</evidence>
<reference evidence="1" key="1">
    <citation type="journal article" date="2020" name="Nature">
        <title>Giant virus diversity and host interactions through global metagenomics.</title>
        <authorList>
            <person name="Schulz F."/>
            <person name="Roux S."/>
            <person name="Paez-Espino D."/>
            <person name="Jungbluth S."/>
            <person name="Walsh D.A."/>
            <person name="Denef V.J."/>
            <person name="McMahon K.D."/>
            <person name="Konstantinidis K.T."/>
            <person name="Eloe-Fadrosh E.A."/>
            <person name="Kyrpides N.C."/>
            <person name="Woyke T."/>
        </authorList>
    </citation>
    <scope>NUCLEOTIDE SEQUENCE</scope>
    <source>
        <strain evidence="1">GVMAG-M-3300017651-5</strain>
    </source>
</reference>
<proteinExistence type="predicted"/>
<protein>
    <submittedName>
        <fullName evidence="1">Uncharacterized protein</fullName>
    </submittedName>
</protein>
<sequence length="39" mass="4528">MIDHVRISSWILVHQGVIRTYSVTMNYSEIGAQHLVEED</sequence>
<name>A0A6C0BL49_9ZZZZ</name>
<organism evidence="1">
    <name type="scientific">viral metagenome</name>
    <dbReference type="NCBI Taxonomy" id="1070528"/>
    <lineage>
        <taxon>unclassified sequences</taxon>
        <taxon>metagenomes</taxon>
        <taxon>organismal metagenomes</taxon>
    </lineage>
</organism>
<dbReference type="EMBL" id="MN739192">
    <property type="protein sequence ID" value="QHS92780.1"/>
    <property type="molecule type" value="Genomic_DNA"/>
</dbReference>
<dbReference type="AlphaFoldDB" id="A0A6C0BL49"/>